<comment type="subcellular location">
    <subcellularLocation>
        <location evidence="1 7">Cell membrane</location>
        <topology evidence="1 7">Multi-pass membrane protein</topology>
    </subcellularLocation>
</comment>
<evidence type="ECO:0000256" key="6">
    <source>
        <dbReference type="ARBA" id="ARBA00023136"/>
    </source>
</evidence>
<evidence type="ECO:0000256" key="3">
    <source>
        <dbReference type="ARBA" id="ARBA00022475"/>
    </source>
</evidence>
<dbReference type="PANTHER" id="PTHR43386:SF6">
    <property type="entry name" value="ABC TRANSPORTER PERMEASE PROTEIN"/>
    <property type="match status" value="1"/>
</dbReference>
<dbReference type="InterPro" id="IPR050366">
    <property type="entry name" value="BP-dependent_transpt_permease"/>
</dbReference>
<feature type="domain" description="ABC transmembrane type-1" evidence="8">
    <location>
        <begin position="106"/>
        <end position="305"/>
    </location>
</feature>
<evidence type="ECO:0000256" key="1">
    <source>
        <dbReference type="ARBA" id="ARBA00004651"/>
    </source>
</evidence>
<organism evidence="9 10">
    <name type="scientific">Luteococcus japonicus LSP_Lj1</name>
    <dbReference type="NCBI Taxonomy" id="1255658"/>
    <lineage>
        <taxon>Bacteria</taxon>
        <taxon>Bacillati</taxon>
        <taxon>Actinomycetota</taxon>
        <taxon>Actinomycetes</taxon>
        <taxon>Propionibacteriales</taxon>
        <taxon>Propionibacteriaceae</taxon>
        <taxon>Luteococcus</taxon>
    </lineage>
</organism>
<dbReference type="Pfam" id="PF12911">
    <property type="entry name" value="OppC_N"/>
    <property type="match status" value="1"/>
</dbReference>
<dbReference type="PROSITE" id="PS50928">
    <property type="entry name" value="ABC_TM1"/>
    <property type="match status" value="1"/>
</dbReference>
<evidence type="ECO:0000259" key="8">
    <source>
        <dbReference type="PROSITE" id="PS50928"/>
    </source>
</evidence>
<keyword evidence="5 7" id="KW-1133">Transmembrane helix</keyword>
<feature type="transmembrane region" description="Helical" evidence="7">
    <location>
        <begin position="145"/>
        <end position="165"/>
    </location>
</feature>
<evidence type="ECO:0000256" key="7">
    <source>
        <dbReference type="RuleBase" id="RU363032"/>
    </source>
</evidence>
<dbReference type="OrthoDB" id="8906042at2"/>
<keyword evidence="4 7" id="KW-0812">Transmembrane</keyword>
<keyword evidence="6 7" id="KW-0472">Membrane</keyword>
<feature type="transmembrane region" description="Helical" evidence="7">
    <location>
        <begin position="110"/>
        <end position="133"/>
    </location>
</feature>
<dbReference type="GO" id="GO:0005886">
    <property type="term" value="C:plasma membrane"/>
    <property type="evidence" value="ECO:0007669"/>
    <property type="project" value="UniProtKB-SubCell"/>
</dbReference>
<dbReference type="PANTHER" id="PTHR43386">
    <property type="entry name" value="OLIGOPEPTIDE TRANSPORT SYSTEM PERMEASE PROTEIN APPC"/>
    <property type="match status" value="1"/>
</dbReference>
<dbReference type="EMBL" id="FUKQ01000012">
    <property type="protein sequence ID" value="SJN23817.1"/>
    <property type="molecule type" value="Genomic_DNA"/>
</dbReference>
<keyword evidence="10" id="KW-1185">Reference proteome</keyword>
<protein>
    <submittedName>
        <fullName evidence="9">Dipeptide transport system permease protein DppC (TC 3.A.1.5.2)</fullName>
    </submittedName>
</protein>
<keyword evidence="3" id="KW-1003">Cell membrane</keyword>
<gene>
    <name evidence="9" type="ORF">FM114_03965</name>
</gene>
<proteinExistence type="inferred from homology"/>
<keyword evidence="2 7" id="KW-0813">Transport</keyword>
<sequence length="317" mass="34056">MTDPINSSAPGPVAEPLMPSAEAVAPEQAHSLWTDAWLEMRRNPLFWVSVMLITVLVTMALFPGLFTRIDPYQCDLQISREAPNAAHWFGTDLQGCDVYSRTIHGARSSILVGLFTTLGTTLLGSLVGIIAGYAGGWVDTLLSRIGEVFFAIPLLLGGIVILYSFPSTSETPYLVVVAKVVAALVVLGWPSIARLMRSSVLQVKPNEYVLAARALGANPWRIITSHILPNALAAVMVVATINLGSYIAVEATLSFLGIGLRPPVISWGIAISEASGLGYIQSAPWMLAFPSIFLSLTVLAFIMLGEVIRDALDPKLR</sequence>
<feature type="transmembrane region" description="Helical" evidence="7">
    <location>
        <begin position="285"/>
        <end position="308"/>
    </location>
</feature>
<dbReference type="AlphaFoldDB" id="A0A1R4IVA4"/>
<accession>A0A1R4IVA4</accession>
<evidence type="ECO:0000313" key="10">
    <source>
        <dbReference type="Proteomes" id="UP000188342"/>
    </source>
</evidence>
<dbReference type="STRING" id="1255658.FM114_03965"/>
<evidence type="ECO:0000256" key="4">
    <source>
        <dbReference type="ARBA" id="ARBA00022692"/>
    </source>
</evidence>
<evidence type="ECO:0000256" key="5">
    <source>
        <dbReference type="ARBA" id="ARBA00022989"/>
    </source>
</evidence>
<name>A0A1R4IVA4_9ACTN</name>
<feature type="transmembrane region" description="Helical" evidence="7">
    <location>
        <begin position="171"/>
        <end position="189"/>
    </location>
</feature>
<comment type="similarity">
    <text evidence="7">Belongs to the binding-protein-dependent transport system permease family.</text>
</comment>
<dbReference type="GO" id="GO:0055085">
    <property type="term" value="P:transmembrane transport"/>
    <property type="evidence" value="ECO:0007669"/>
    <property type="project" value="InterPro"/>
</dbReference>
<evidence type="ECO:0000313" key="9">
    <source>
        <dbReference type="EMBL" id="SJN23817.1"/>
    </source>
</evidence>
<dbReference type="Gene3D" id="1.10.3720.10">
    <property type="entry name" value="MetI-like"/>
    <property type="match status" value="1"/>
</dbReference>
<dbReference type="InterPro" id="IPR000515">
    <property type="entry name" value="MetI-like"/>
</dbReference>
<dbReference type="CDD" id="cd06261">
    <property type="entry name" value="TM_PBP2"/>
    <property type="match status" value="1"/>
</dbReference>
<dbReference type="InterPro" id="IPR035906">
    <property type="entry name" value="MetI-like_sf"/>
</dbReference>
<feature type="transmembrane region" description="Helical" evidence="7">
    <location>
        <begin position="227"/>
        <end position="249"/>
    </location>
</feature>
<evidence type="ECO:0000256" key="2">
    <source>
        <dbReference type="ARBA" id="ARBA00022448"/>
    </source>
</evidence>
<dbReference type="InterPro" id="IPR025966">
    <property type="entry name" value="OppC_N"/>
</dbReference>
<feature type="transmembrane region" description="Helical" evidence="7">
    <location>
        <begin position="45"/>
        <end position="66"/>
    </location>
</feature>
<dbReference type="SUPFAM" id="SSF161098">
    <property type="entry name" value="MetI-like"/>
    <property type="match status" value="1"/>
</dbReference>
<dbReference type="Proteomes" id="UP000188342">
    <property type="component" value="Unassembled WGS sequence"/>
</dbReference>
<dbReference type="Pfam" id="PF00528">
    <property type="entry name" value="BPD_transp_1"/>
    <property type="match status" value="1"/>
</dbReference>
<reference evidence="9 10" key="1">
    <citation type="submission" date="2017-02" db="EMBL/GenBank/DDBJ databases">
        <authorList>
            <person name="Peterson S.W."/>
        </authorList>
    </citation>
    <scope>NUCLEOTIDE SEQUENCE [LARGE SCALE GENOMIC DNA]</scope>
    <source>
        <strain evidence="9 10">LSP_Lj1</strain>
    </source>
</reference>